<dbReference type="Gene3D" id="3.40.50.10330">
    <property type="entry name" value="Probable inorganic polyphosphate/atp-NAD kinase, domain 1"/>
    <property type="match status" value="1"/>
</dbReference>
<dbReference type="InterPro" id="IPR045540">
    <property type="entry name" value="YegS/DAGK_C"/>
</dbReference>
<accession>A0A0R1MVI7</accession>
<reference evidence="14 15" key="1">
    <citation type="journal article" date="2015" name="Genome Announc.">
        <title>Expanding the biotechnology potential of lactobacilli through comparative genomics of 213 strains and associated genera.</title>
        <authorList>
            <person name="Sun Z."/>
            <person name="Harris H.M."/>
            <person name="McCann A."/>
            <person name="Guo C."/>
            <person name="Argimon S."/>
            <person name="Zhang W."/>
            <person name="Yang X."/>
            <person name="Jeffery I.B."/>
            <person name="Cooney J.C."/>
            <person name="Kagawa T.F."/>
            <person name="Liu W."/>
            <person name="Song Y."/>
            <person name="Salvetti E."/>
            <person name="Wrobel A."/>
            <person name="Rasinkangas P."/>
            <person name="Parkhill J."/>
            <person name="Rea M.C."/>
            <person name="O'Sullivan O."/>
            <person name="Ritari J."/>
            <person name="Douillard F.P."/>
            <person name="Paul Ross R."/>
            <person name="Yang R."/>
            <person name="Briner A.E."/>
            <person name="Felis G.E."/>
            <person name="de Vos W.M."/>
            <person name="Barrangou R."/>
            <person name="Klaenhammer T.R."/>
            <person name="Caufield P.W."/>
            <person name="Cui Y."/>
            <person name="Zhang H."/>
            <person name="O'Toole P.W."/>
        </authorList>
    </citation>
    <scope>NUCLEOTIDE SEQUENCE [LARGE SCALE GENOMIC DNA]</scope>
    <source>
        <strain evidence="14 15">DSM 12744</strain>
    </source>
</reference>
<keyword evidence="8" id="KW-0067">ATP-binding</keyword>
<keyword evidence="12" id="KW-1208">Phospholipid metabolism</keyword>
<organism evidence="14 15">
    <name type="scientific">Schleiferilactobacillus perolens DSM 12744</name>
    <dbReference type="NCBI Taxonomy" id="1423792"/>
    <lineage>
        <taxon>Bacteria</taxon>
        <taxon>Bacillati</taxon>
        <taxon>Bacillota</taxon>
        <taxon>Bacilli</taxon>
        <taxon>Lactobacillales</taxon>
        <taxon>Lactobacillaceae</taxon>
        <taxon>Schleiferilactobacillus</taxon>
    </lineage>
</organism>
<dbReference type="Gene3D" id="2.60.200.40">
    <property type="match status" value="1"/>
</dbReference>
<evidence type="ECO:0000313" key="15">
    <source>
        <dbReference type="Proteomes" id="UP000051330"/>
    </source>
</evidence>
<dbReference type="InterPro" id="IPR001206">
    <property type="entry name" value="Diacylglycerol_kinase_cat_dom"/>
</dbReference>
<evidence type="ECO:0000256" key="7">
    <source>
        <dbReference type="ARBA" id="ARBA00022777"/>
    </source>
</evidence>
<name>A0A0R1MVI7_9LACO</name>
<dbReference type="GO" id="GO:0008654">
    <property type="term" value="P:phospholipid biosynthetic process"/>
    <property type="evidence" value="ECO:0007669"/>
    <property type="project" value="UniProtKB-KW"/>
</dbReference>
<evidence type="ECO:0000256" key="11">
    <source>
        <dbReference type="ARBA" id="ARBA00023209"/>
    </source>
</evidence>
<dbReference type="PANTHER" id="PTHR12358">
    <property type="entry name" value="SPHINGOSINE KINASE"/>
    <property type="match status" value="1"/>
</dbReference>
<evidence type="ECO:0000256" key="12">
    <source>
        <dbReference type="ARBA" id="ARBA00023264"/>
    </source>
</evidence>
<feature type="domain" description="DAGKc" evidence="13">
    <location>
        <begin position="2"/>
        <end position="136"/>
    </location>
</feature>
<keyword evidence="6" id="KW-0547">Nucleotide-binding</keyword>
<evidence type="ECO:0000256" key="4">
    <source>
        <dbReference type="ARBA" id="ARBA00022679"/>
    </source>
</evidence>
<dbReference type="GO" id="GO:0005886">
    <property type="term" value="C:plasma membrane"/>
    <property type="evidence" value="ECO:0007669"/>
    <property type="project" value="TreeGrafter"/>
</dbReference>
<dbReference type="InterPro" id="IPR016064">
    <property type="entry name" value="NAD/diacylglycerol_kinase_sf"/>
</dbReference>
<evidence type="ECO:0000256" key="6">
    <source>
        <dbReference type="ARBA" id="ARBA00022741"/>
    </source>
</evidence>
<dbReference type="SUPFAM" id="SSF111331">
    <property type="entry name" value="NAD kinase/diacylglycerol kinase-like"/>
    <property type="match status" value="1"/>
</dbReference>
<keyword evidence="9" id="KW-0460">Magnesium</keyword>
<dbReference type="NCBIfam" id="TIGR00147">
    <property type="entry name" value="YegS/Rv2252/BmrU family lipid kinase"/>
    <property type="match status" value="1"/>
</dbReference>
<evidence type="ECO:0000256" key="3">
    <source>
        <dbReference type="ARBA" id="ARBA00022516"/>
    </source>
</evidence>
<dbReference type="PROSITE" id="PS50146">
    <property type="entry name" value="DAGK"/>
    <property type="match status" value="1"/>
</dbReference>
<keyword evidence="4" id="KW-0808">Transferase</keyword>
<keyword evidence="15" id="KW-1185">Reference proteome</keyword>
<keyword evidence="3" id="KW-0444">Lipid biosynthesis</keyword>
<evidence type="ECO:0000256" key="10">
    <source>
        <dbReference type="ARBA" id="ARBA00023098"/>
    </source>
</evidence>
<dbReference type="AlphaFoldDB" id="A0A0R1MVI7"/>
<proteinExistence type="inferred from homology"/>
<dbReference type="Pfam" id="PF19279">
    <property type="entry name" value="YegS_C"/>
    <property type="match status" value="1"/>
</dbReference>
<keyword evidence="11" id="KW-0594">Phospholipid biosynthesis</keyword>
<evidence type="ECO:0000259" key="13">
    <source>
        <dbReference type="PROSITE" id="PS50146"/>
    </source>
</evidence>
<dbReference type="NCBIfam" id="NF009603">
    <property type="entry name" value="PRK13055.1"/>
    <property type="match status" value="1"/>
</dbReference>
<evidence type="ECO:0000256" key="8">
    <source>
        <dbReference type="ARBA" id="ARBA00022840"/>
    </source>
</evidence>
<dbReference type="NCBIfam" id="NF009874">
    <property type="entry name" value="PRK13337.1"/>
    <property type="match status" value="1"/>
</dbReference>
<dbReference type="Proteomes" id="UP000051330">
    <property type="component" value="Unassembled WGS sequence"/>
</dbReference>
<keyword evidence="7 14" id="KW-0418">Kinase</keyword>
<evidence type="ECO:0000313" key="14">
    <source>
        <dbReference type="EMBL" id="KRL12240.1"/>
    </source>
</evidence>
<dbReference type="InterPro" id="IPR017438">
    <property type="entry name" value="ATP-NAD_kinase_N"/>
</dbReference>
<evidence type="ECO:0000256" key="5">
    <source>
        <dbReference type="ARBA" id="ARBA00022723"/>
    </source>
</evidence>
<evidence type="ECO:0000256" key="1">
    <source>
        <dbReference type="ARBA" id="ARBA00001946"/>
    </source>
</evidence>
<sequence>MIMVKRARLIYNPVSGHEIMERNVAGVLSVLEDAGYESSTFRTRPQEGSTEAEAARVAEAGFDLIVAAGGDGTINEVVNGIAGLPKRPMLGIIPVGTTNDYARALKIPREDPVGAAKVIAKGEHIGVDIGRANDTYFVNIAGGGNMMDLTYEVQSDVKSALGYLAYLLKGAEMLPRMRPIPMHLAYDDGEYDGEASMFFLSLTNSVGGLETIAPDAVLGDGQFTLMIVKTANLVEIVQLLTMVLTGGRHVNDDRIIYTQTRHLDVAAPHGEQLKVNLDGEYGGDAPMHFVNLKQHIQAFANVADIPDEAIATQEAKKKLIETARTLKDPDQEVNSDKNK</sequence>
<dbReference type="InterPro" id="IPR005218">
    <property type="entry name" value="Diacylglycerol/lipid_kinase"/>
</dbReference>
<dbReference type="EMBL" id="AZEC01000009">
    <property type="protein sequence ID" value="KRL12240.1"/>
    <property type="molecule type" value="Genomic_DNA"/>
</dbReference>
<dbReference type="SMART" id="SM00046">
    <property type="entry name" value="DAGKc"/>
    <property type="match status" value="1"/>
</dbReference>
<dbReference type="InterPro" id="IPR050187">
    <property type="entry name" value="Lipid_Phosphate_FormReg"/>
</dbReference>
<evidence type="ECO:0000256" key="2">
    <source>
        <dbReference type="ARBA" id="ARBA00005983"/>
    </source>
</evidence>
<comment type="cofactor">
    <cofactor evidence="1">
        <name>Mg(2+)</name>
        <dbReference type="ChEBI" id="CHEBI:18420"/>
    </cofactor>
</comment>
<dbReference type="Pfam" id="PF00781">
    <property type="entry name" value="DAGK_cat"/>
    <property type="match status" value="1"/>
</dbReference>
<dbReference type="PATRIC" id="fig|1423792.3.peg.3203"/>
<dbReference type="PANTHER" id="PTHR12358:SF106">
    <property type="entry name" value="LIPID KINASE YEGS"/>
    <property type="match status" value="1"/>
</dbReference>
<evidence type="ECO:0000256" key="9">
    <source>
        <dbReference type="ARBA" id="ARBA00022842"/>
    </source>
</evidence>
<dbReference type="GO" id="GO:0046872">
    <property type="term" value="F:metal ion binding"/>
    <property type="evidence" value="ECO:0007669"/>
    <property type="project" value="UniProtKB-KW"/>
</dbReference>
<keyword evidence="10" id="KW-0443">Lipid metabolism</keyword>
<comment type="similarity">
    <text evidence="2">Belongs to the diacylglycerol/lipid kinase family.</text>
</comment>
<gene>
    <name evidence="14" type="ORF">FD09_GL003110</name>
</gene>
<keyword evidence="5" id="KW-0479">Metal-binding</keyword>
<dbReference type="GO" id="GO:0005524">
    <property type="term" value="F:ATP binding"/>
    <property type="evidence" value="ECO:0007669"/>
    <property type="project" value="UniProtKB-KW"/>
</dbReference>
<dbReference type="STRING" id="1423792.FD09_GL003110"/>
<protein>
    <submittedName>
        <fullName evidence="14">Diacylglycerol kinase</fullName>
    </submittedName>
</protein>
<comment type="caution">
    <text evidence="14">The sequence shown here is derived from an EMBL/GenBank/DDBJ whole genome shotgun (WGS) entry which is preliminary data.</text>
</comment>
<dbReference type="GO" id="GO:0004143">
    <property type="term" value="F:ATP-dependent diacylglycerol kinase activity"/>
    <property type="evidence" value="ECO:0007669"/>
    <property type="project" value="TreeGrafter"/>
</dbReference>